<dbReference type="GO" id="GO:0007274">
    <property type="term" value="P:neuromuscular synaptic transmission"/>
    <property type="evidence" value="ECO:0007669"/>
    <property type="project" value="TreeGrafter"/>
</dbReference>
<dbReference type="GO" id="GO:0098882">
    <property type="term" value="F:structural constituent of presynaptic active zone"/>
    <property type="evidence" value="ECO:0007669"/>
    <property type="project" value="TreeGrafter"/>
</dbReference>
<dbReference type="Proteomes" id="UP000595437">
    <property type="component" value="Chromosome 16"/>
</dbReference>
<organism evidence="10 11">
    <name type="scientific">Caligus rogercresseyi</name>
    <name type="common">Sea louse</name>
    <dbReference type="NCBI Taxonomy" id="217165"/>
    <lineage>
        <taxon>Eukaryota</taxon>
        <taxon>Metazoa</taxon>
        <taxon>Ecdysozoa</taxon>
        <taxon>Arthropoda</taxon>
        <taxon>Crustacea</taxon>
        <taxon>Multicrustacea</taxon>
        <taxon>Hexanauplia</taxon>
        <taxon>Copepoda</taxon>
        <taxon>Siphonostomatoida</taxon>
        <taxon>Caligidae</taxon>
        <taxon>Caligus</taxon>
    </lineage>
</organism>
<name>A0A7T8GS70_CALRO</name>
<feature type="non-terminal residue" evidence="10">
    <location>
        <position position="1"/>
    </location>
</feature>
<dbReference type="OrthoDB" id="2019763at2759"/>
<evidence type="ECO:0000256" key="8">
    <source>
        <dbReference type="ARBA" id="ARBA00034106"/>
    </source>
</evidence>
<feature type="coiled-coil region" evidence="9">
    <location>
        <begin position="138"/>
        <end position="217"/>
    </location>
</feature>
<proteinExistence type="predicted"/>
<evidence type="ECO:0000256" key="9">
    <source>
        <dbReference type="SAM" id="Coils"/>
    </source>
</evidence>
<evidence type="ECO:0000256" key="7">
    <source>
        <dbReference type="ARBA" id="ARBA00023273"/>
    </source>
</evidence>
<dbReference type="PANTHER" id="PTHR18861">
    <property type="entry name" value="ELKS/RAB6-INTERACTING/CAST PROTEIN"/>
    <property type="match status" value="1"/>
</dbReference>
<evidence type="ECO:0000313" key="10">
    <source>
        <dbReference type="EMBL" id="QQP36767.1"/>
    </source>
</evidence>
<evidence type="ECO:0000313" key="11">
    <source>
        <dbReference type="Proteomes" id="UP000595437"/>
    </source>
</evidence>
<keyword evidence="2" id="KW-0963">Cytoplasm</keyword>
<dbReference type="Pfam" id="PF10174">
    <property type="entry name" value="Cast"/>
    <property type="match status" value="1"/>
</dbReference>
<dbReference type="GO" id="GO:0030424">
    <property type="term" value="C:axon"/>
    <property type="evidence" value="ECO:0007669"/>
    <property type="project" value="UniProtKB-SubCell"/>
</dbReference>
<keyword evidence="11" id="KW-1185">Reference proteome</keyword>
<evidence type="ECO:0000256" key="3">
    <source>
        <dbReference type="ARBA" id="ARBA00022553"/>
    </source>
</evidence>
<evidence type="ECO:0000256" key="1">
    <source>
        <dbReference type="ARBA" id="ARBA00004245"/>
    </source>
</evidence>
<sequence>VENLEELLKEKDNQVDMARNKLSAIQAQTFTSEGTLTSLEEALSDRDKQINQLRDQRDRAEKDIKEEKELHEREITDFKMKMHSLESEVEKLQVRLEKAYAEKDNWRLSWSTLRVSWASPKAELDKVNGDTSSRYNDYNDWRQKYTKAEIEVDRLRQDNDRLHIEMDRLRETMRDREPYTRASPQPSSYAARSAVEIAELADKLDKSQAELRRVQAELRLNTSDYDRSHVELEQMQEK</sequence>
<dbReference type="AlphaFoldDB" id="A0A7T8GS70"/>
<dbReference type="EMBL" id="CP045905">
    <property type="protein sequence ID" value="QQP36767.1"/>
    <property type="molecule type" value="Genomic_DNA"/>
</dbReference>
<comment type="subcellular location">
    <subcellularLocation>
        <location evidence="1">Cytoplasm</location>
        <location evidence="1">Cytoskeleton</location>
    </subcellularLocation>
    <subcellularLocation>
        <location evidence="8">Presynapse</location>
    </subcellularLocation>
</comment>
<evidence type="ECO:0000256" key="4">
    <source>
        <dbReference type="ARBA" id="ARBA00023018"/>
    </source>
</evidence>
<dbReference type="PANTHER" id="PTHR18861:SF0">
    <property type="entry name" value="BRUCHPILOT, ISOFORM J"/>
    <property type="match status" value="1"/>
</dbReference>
<keyword evidence="6" id="KW-0206">Cytoskeleton</keyword>
<feature type="non-terminal residue" evidence="10">
    <location>
        <position position="238"/>
    </location>
</feature>
<dbReference type="GO" id="GO:0048167">
    <property type="term" value="P:regulation of synaptic plasticity"/>
    <property type="evidence" value="ECO:0007669"/>
    <property type="project" value="TreeGrafter"/>
</dbReference>
<keyword evidence="7" id="KW-0966">Cell projection</keyword>
<keyword evidence="5 9" id="KW-0175">Coiled coil</keyword>
<gene>
    <name evidence="10" type="ORF">FKW44_021963</name>
</gene>
<protein>
    <submittedName>
        <fullName evidence="10">Uncharacterized protein</fullName>
    </submittedName>
</protein>
<evidence type="ECO:0000256" key="5">
    <source>
        <dbReference type="ARBA" id="ARBA00023054"/>
    </source>
</evidence>
<accession>A0A7T8GS70</accession>
<reference evidence="11" key="1">
    <citation type="submission" date="2021-01" db="EMBL/GenBank/DDBJ databases">
        <title>Caligus Genome Assembly.</title>
        <authorList>
            <person name="Gallardo-Escarate C."/>
        </authorList>
    </citation>
    <scope>NUCLEOTIDE SEQUENCE [LARGE SCALE GENOMIC DNA]</scope>
</reference>
<feature type="coiled-coil region" evidence="9">
    <location>
        <begin position="1"/>
        <end position="109"/>
    </location>
</feature>
<keyword evidence="4" id="KW-0770">Synapse</keyword>
<dbReference type="GO" id="GO:0048788">
    <property type="term" value="C:cytoskeleton of presynaptic active zone"/>
    <property type="evidence" value="ECO:0007669"/>
    <property type="project" value="TreeGrafter"/>
</dbReference>
<keyword evidence="3" id="KW-0597">Phosphoprotein</keyword>
<evidence type="ECO:0000256" key="6">
    <source>
        <dbReference type="ARBA" id="ARBA00023212"/>
    </source>
</evidence>
<evidence type="ECO:0000256" key="2">
    <source>
        <dbReference type="ARBA" id="ARBA00022490"/>
    </source>
</evidence>
<dbReference type="InterPro" id="IPR019323">
    <property type="entry name" value="ELKS/CAST"/>
</dbReference>